<keyword evidence="1" id="KW-1133">Transmembrane helix</keyword>
<sequence length="234" mass="27240">MLKNPENFIIVTTGISLWLIFVNVETKRYINITANAQTDFQPNPNEIWTFRSSSLKRSKRTFLAYGMGGVVKLVLGVSLPITLASPKRSLRVFYNLQLQYVPPPDPIYWWSVLNSTTFESRTQHSKQLLYDNSRSLIYKYLENIFRSIDALNNQECLQRFICDLSRTPLNVDLSESVHYILHKIVNAIFTPIQPNVEPRYWEAQEAGRHGAHCRKTFSRCSLSEDVLNQFMRFI</sequence>
<dbReference type="EnsemblMetazoa" id="GAUT046916-RA">
    <property type="protein sequence ID" value="GAUT046916-PA"/>
    <property type="gene ID" value="GAUT046916"/>
</dbReference>
<dbReference type="Pfam" id="PF07841">
    <property type="entry name" value="DM4_12"/>
    <property type="match status" value="1"/>
</dbReference>
<keyword evidence="1" id="KW-0472">Membrane</keyword>
<dbReference type="Proteomes" id="UP000078200">
    <property type="component" value="Unassembled WGS sequence"/>
</dbReference>
<reference evidence="2" key="1">
    <citation type="submission" date="2020-05" db="UniProtKB">
        <authorList>
            <consortium name="EnsemblMetazoa"/>
        </authorList>
    </citation>
    <scope>IDENTIFICATION</scope>
    <source>
        <strain evidence="2">TTRI</strain>
    </source>
</reference>
<keyword evidence="1" id="KW-0812">Transmembrane</keyword>
<feature type="transmembrane region" description="Helical" evidence="1">
    <location>
        <begin position="62"/>
        <end position="83"/>
    </location>
</feature>
<dbReference type="PANTHER" id="PTHR21398">
    <property type="entry name" value="AGAP007094-PA"/>
    <property type="match status" value="1"/>
</dbReference>
<evidence type="ECO:0000313" key="3">
    <source>
        <dbReference type="Proteomes" id="UP000078200"/>
    </source>
</evidence>
<evidence type="ECO:0000256" key="1">
    <source>
        <dbReference type="SAM" id="Phobius"/>
    </source>
</evidence>
<dbReference type="PANTHER" id="PTHR21398:SF11">
    <property type="entry name" value="HDC15381-RELATED"/>
    <property type="match status" value="1"/>
</dbReference>
<protein>
    <submittedName>
        <fullName evidence="2">Uncharacterized protein</fullName>
    </submittedName>
</protein>
<accession>A0A1A9VTE5</accession>
<organism evidence="2 3">
    <name type="scientific">Glossina austeni</name>
    <name type="common">Savannah tsetse fly</name>
    <dbReference type="NCBI Taxonomy" id="7395"/>
    <lineage>
        <taxon>Eukaryota</taxon>
        <taxon>Metazoa</taxon>
        <taxon>Ecdysozoa</taxon>
        <taxon>Arthropoda</taxon>
        <taxon>Hexapoda</taxon>
        <taxon>Insecta</taxon>
        <taxon>Pterygota</taxon>
        <taxon>Neoptera</taxon>
        <taxon>Endopterygota</taxon>
        <taxon>Diptera</taxon>
        <taxon>Brachycera</taxon>
        <taxon>Muscomorpha</taxon>
        <taxon>Hippoboscoidea</taxon>
        <taxon>Glossinidae</taxon>
        <taxon>Glossina</taxon>
    </lineage>
</organism>
<dbReference type="AlphaFoldDB" id="A0A1A9VTE5"/>
<dbReference type="InterPro" id="IPR006631">
    <property type="entry name" value="DM4_12"/>
</dbReference>
<dbReference type="VEuPathDB" id="VectorBase:GAUT046916"/>
<name>A0A1A9VTE5_GLOAU</name>
<dbReference type="SMART" id="SM00718">
    <property type="entry name" value="DM4_12"/>
    <property type="match status" value="1"/>
</dbReference>
<evidence type="ECO:0000313" key="2">
    <source>
        <dbReference type="EnsemblMetazoa" id="GAUT046916-PA"/>
    </source>
</evidence>
<keyword evidence="3" id="KW-1185">Reference proteome</keyword>
<feature type="transmembrane region" description="Helical" evidence="1">
    <location>
        <begin position="6"/>
        <end position="24"/>
    </location>
</feature>
<proteinExistence type="predicted"/>